<feature type="compositionally biased region" description="Gly residues" evidence="1">
    <location>
        <begin position="116"/>
        <end position="134"/>
    </location>
</feature>
<keyword evidence="4" id="KW-1185">Reference proteome</keyword>
<keyword evidence="2" id="KW-1133">Transmembrane helix</keyword>
<dbReference type="EMBL" id="AXCY01000063">
    <property type="protein sequence ID" value="KGM10114.1"/>
    <property type="molecule type" value="Genomic_DNA"/>
</dbReference>
<keyword evidence="2" id="KW-0812">Transmembrane</keyword>
<organism evidence="3 4">
    <name type="scientific">Cellulomonas carbonis T26</name>
    <dbReference type="NCBI Taxonomy" id="947969"/>
    <lineage>
        <taxon>Bacteria</taxon>
        <taxon>Bacillati</taxon>
        <taxon>Actinomycetota</taxon>
        <taxon>Actinomycetes</taxon>
        <taxon>Micrococcales</taxon>
        <taxon>Cellulomonadaceae</taxon>
        <taxon>Cellulomonas</taxon>
    </lineage>
</organism>
<feature type="region of interest" description="Disordered" evidence="1">
    <location>
        <begin position="47"/>
        <end position="67"/>
    </location>
</feature>
<evidence type="ECO:0000256" key="2">
    <source>
        <dbReference type="SAM" id="Phobius"/>
    </source>
</evidence>
<gene>
    <name evidence="3" type="ORF">N868_16665</name>
</gene>
<evidence type="ECO:0000313" key="4">
    <source>
        <dbReference type="Proteomes" id="UP000029839"/>
    </source>
</evidence>
<feature type="compositionally biased region" description="Low complexity" evidence="1">
    <location>
        <begin position="47"/>
        <end position="62"/>
    </location>
</feature>
<feature type="compositionally biased region" description="Low complexity" evidence="1">
    <location>
        <begin position="101"/>
        <end position="115"/>
    </location>
</feature>
<protein>
    <recommendedName>
        <fullName evidence="5">DUF2510 domain-containing protein</fullName>
    </recommendedName>
</protein>
<feature type="region of interest" description="Disordered" evidence="1">
    <location>
        <begin position="1"/>
        <end position="32"/>
    </location>
</feature>
<feature type="compositionally biased region" description="Low complexity" evidence="1">
    <location>
        <begin position="171"/>
        <end position="187"/>
    </location>
</feature>
<dbReference type="AlphaFoldDB" id="A0A0A0BSJ4"/>
<evidence type="ECO:0008006" key="5">
    <source>
        <dbReference type="Google" id="ProtNLM"/>
    </source>
</evidence>
<comment type="caution">
    <text evidence="3">The sequence shown here is derived from an EMBL/GenBank/DDBJ whole genome shotgun (WGS) entry which is preliminary data.</text>
</comment>
<dbReference type="OrthoDB" id="9787292at2"/>
<proteinExistence type="predicted"/>
<feature type="compositionally biased region" description="Basic and acidic residues" evidence="1">
    <location>
        <begin position="1"/>
        <end position="12"/>
    </location>
</feature>
<reference evidence="3 4" key="2">
    <citation type="journal article" date="2015" name="Stand. Genomic Sci.">
        <title>Draft genome sequence of Cellulomonas carbonis T26(T) and comparative analysis of six Cellulomonas genomes.</title>
        <authorList>
            <person name="Zhuang W."/>
            <person name="Zhang S."/>
            <person name="Xia X."/>
            <person name="Wang G."/>
        </authorList>
    </citation>
    <scope>NUCLEOTIDE SEQUENCE [LARGE SCALE GENOMIC DNA]</scope>
    <source>
        <strain evidence="3 4">T26</strain>
    </source>
</reference>
<dbReference type="Proteomes" id="UP000029839">
    <property type="component" value="Unassembled WGS sequence"/>
</dbReference>
<feature type="compositionally biased region" description="Low complexity" evidence="1">
    <location>
        <begin position="135"/>
        <end position="145"/>
    </location>
</feature>
<accession>A0A0A0BSJ4</accession>
<reference evidence="3 4" key="1">
    <citation type="submission" date="2013-08" db="EMBL/GenBank/DDBJ databases">
        <title>Genome sequencing of Cellulomonas carbonis T26.</title>
        <authorList>
            <person name="Chen F."/>
            <person name="Li Y."/>
            <person name="Wang G."/>
        </authorList>
    </citation>
    <scope>NUCLEOTIDE SEQUENCE [LARGE SCALE GENOMIC DNA]</scope>
    <source>
        <strain evidence="3 4">T26</strain>
    </source>
</reference>
<feature type="region of interest" description="Disordered" evidence="1">
    <location>
        <begin position="93"/>
        <end position="187"/>
    </location>
</feature>
<feature type="transmembrane region" description="Helical" evidence="2">
    <location>
        <begin position="225"/>
        <end position="246"/>
    </location>
</feature>
<evidence type="ECO:0000313" key="3">
    <source>
        <dbReference type="EMBL" id="KGM10114.1"/>
    </source>
</evidence>
<feature type="compositionally biased region" description="Pro residues" evidence="1">
    <location>
        <begin position="156"/>
        <end position="170"/>
    </location>
</feature>
<name>A0A0A0BSJ4_9CELL</name>
<dbReference type="RefSeq" id="WP_043607644.1">
    <property type="nucleotide sequence ID" value="NZ_AXCY01000063.1"/>
</dbReference>
<evidence type="ECO:0000256" key="1">
    <source>
        <dbReference type="SAM" id="MobiDB-lite"/>
    </source>
</evidence>
<sequence>MEPHDDDVRGRVPSDPVAPPPPDAVAADHLPDDRMLPAAEAFAALRESAGAASALRRASATAGAGGWAPTEVEHVAVGSNPDAARTFAELAAARPRTAHRTGAGALAPPTATGSPGAAGTGTGGPDGAATGGADGAAPAPVPAGTVFLPSDDASAPPVPGPRAPMEPPLGDPLGHPLGAPSAPATPSFSADGRWWWDGSRWQEVAVAERPTSASGRRRRPSVRTVLVVAAVVVVVGVVAGAVRSVATGAGRTDPARGGLSGLAAAQDAHRSTTGAYASSVDELVRDSTWYAPDGVVVEVLRAGDDGFCASASSRGRVTLYVTEAGEVSRDACA</sequence>
<keyword evidence="2" id="KW-0472">Membrane</keyword>